<organism evidence="1 2">
    <name type="scientific">Streptococcus equi subsp. equi (strain 4047)</name>
    <dbReference type="NCBI Taxonomy" id="553482"/>
    <lineage>
        <taxon>Bacteria</taxon>
        <taxon>Bacillati</taxon>
        <taxon>Bacillota</taxon>
        <taxon>Bacilli</taxon>
        <taxon>Lactobacillales</taxon>
        <taxon>Streptococcaceae</taxon>
        <taxon>Streptococcus</taxon>
    </lineage>
</organism>
<proteinExistence type="predicted"/>
<dbReference type="EMBL" id="FM204883">
    <property type="protein sequence ID" value="CAW92108.1"/>
    <property type="molecule type" value="Genomic_DNA"/>
</dbReference>
<accession>C0M6X8</accession>
<evidence type="ECO:0000313" key="2">
    <source>
        <dbReference type="Proteomes" id="UP000001365"/>
    </source>
</evidence>
<reference evidence="1 2" key="1">
    <citation type="journal article" date="2009" name="PLoS Pathog.">
        <title>Genomic evidence for the evolution of Streptococcus equi: host restriction, increased virulence, and genetic exchange with human pathogens.</title>
        <authorList>
            <person name="Holden M.T.G."/>
            <person name="Heather Z."/>
            <person name="Paillot R."/>
            <person name="Steward K.F."/>
            <person name="Webb K."/>
            <person name="Ainslie F."/>
            <person name="Jourdan T."/>
            <person name="Bason N.C."/>
            <person name="Holroyd N.E."/>
            <person name="Mungall K."/>
            <person name="Quail M.A."/>
            <person name="Sanders M."/>
            <person name="Simmonds M."/>
            <person name="Willey D."/>
            <person name="Brooks K."/>
            <person name="Aanensen D.M."/>
            <person name="Spratt B.G."/>
            <person name="Jolley K.A."/>
            <person name="Maiden M.C.J."/>
            <person name="Kehoe M."/>
            <person name="Chanter N."/>
            <person name="Bentley S.D."/>
            <person name="Robinson C."/>
            <person name="Maskell D.J."/>
            <person name="Parkhill J."/>
            <person name="Waller A.S."/>
        </authorList>
    </citation>
    <scope>NUCLEOTIDE SEQUENCE [LARGE SCALE GENOMIC DNA]</scope>
    <source>
        <strain evidence="1 2">4047</strain>
    </source>
</reference>
<dbReference type="RefSeq" id="WP_012678833.1">
    <property type="nucleotide sequence ID" value="NC_012471.1"/>
</dbReference>
<sequence length="94" mass="11203">MDSRLLQMLDEFEAGLIDRKIKVIGMLNNETEIYPLELNKKQISKMLGVDPKTFDVRFNSHKDFPRIETGGREKYPRDLVIEWYSKNWERTGIR</sequence>
<gene>
    <name evidence="1" type="ordered locus">SEQ_0139</name>
</gene>
<name>C0M6X8_STRE4</name>
<dbReference type="AlphaFoldDB" id="C0M6X8"/>
<dbReference type="Proteomes" id="UP000001365">
    <property type="component" value="Chromosome"/>
</dbReference>
<dbReference type="GO" id="GO:0003677">
    <property type="term" value="F:DNA binding"/>
    <property type="evidence" value="ECO:0007669"/>
    <property type="project" value="UniProtKB-KW"/>
</dbReference>
<protein>
    <submittedName>
        <fullName evidence="1">Putative DNA-binding phage protein</fullName>
    </submittedName>
</protein>
<dbReference type="KEGG" id="seu:SEQ_0139"/>
<dbReference type="HOGENOM" id="CLU_170416_0_0_9"/>
<keyword evidence="1" id="KW-0238">DNA-binding</keyword>
<evidence type="ECO:0000313" key="1">
    <source>
        <dbReference type="EMBL" id="CAW92108.1"/>
    </source>
</evidence>
<dbReference type="OrthoDB" id="2222873at2"/>